<evidence type="ECO:0000256" key="7">
    <source>
        <dbReference type="ARBA" id="ARBA00049244"/>
    </source>
</evidence>
<dbReference type="GO" id="GO:0006260">
    <property type="term" value="P:DNA replication"/>
    <property type="evidence" value="ECO:0007669"/>
    <property type="project" value="UniProtKB-KW"/>
</dbReference>
<feature type="domain" description="DNA polymerase III alpha subunit finger" evidence="12">
    <location>
        <begin position="173"/>
        <end position="318"/>
    </location>
</feature>
<evidence type="ECO:0000259" key="9">
    <source>
        <dbReference type="Pfam" id="PF01336"/>
    </source>
</evidence>
<evidence type="ECO:0000313" key="13">
    <source>
        <dbReference type="EMBL" id="CAA9401263.1"/>
    </source>
</evidence>
<gene>
    <name evidence="13" type="ORF">AVDCRST_MAG64-1710</name>
</gene>
<dbReference type="NCBIfam" id="TIGR00594">
    <property type="entry name" value="polc"/>
    <property type="match status" value="1"/>
</dbReference>
<dbReference type="InterPro" id="IPR040982">
    <property type="entry name" value="DNA_pol3_finger"/>
</dbReference>
<dbReference type="Pfam" id="PF14579">
    <property type="entry name" value="HHH_6"/>
    <property type="match status" value="1"/>
</dbReference>
<evidence type="ECO:0000256" key="5">
    <source>
        <dbReference type="ARBA" id="ARBA00022705"/>
    </source>
</evidence>
<dbReference type="GO" id="GO:0003676">
    <property type="term" value="F:nucleic acid binding"/>
    <property type="evidence" value="ECO:0007669"/>
    <property type="project" value="InterPro"/>
</dbReference>
<feature type="domain" description="OB" evidence="9">
    <location>
        <begin position="609"/>
        <end position="693"/>
    </location>
</feature>
<dbReference type="Gene3D" id="1.10.10.1600">
    <property type="entry name" value="Bacterial DNA polymerase III alpha subunit, thumb domain"/>
    <property type="match status" value="1"/>
</dbReference>
<evidence type="ECO:0000259" key="10">
    <source>
        <dbReference type="Pfam" id="PF07733"/>
    </source>
</evidence>
<dbReference type="InterPro" id="IPR011708">
    <property type="entry name" value="DNA_pol3_alpha_NTPase_dom"/>
</dbReference>
<protein>
    <recommendedName>
        <fullName evidence="2">DNA-directed DNA polymerase</fullName>
        <ecNumber evidence="2">2.7.7.7</ecNumber>
    </recommendedName>
</protein>
<keyword evidence="3 13" id="KW-0808">Transferase</keyword>
<evidence type="ECO:0000256" key="2">
    <source>
        <dbReference type="ARBA" id="ARBA00012417"/>
    </source>
</evidence>
<feature type="region of interest" description="Disordered" evidence="8">
    <location>
        <begin position="789"/>
        <end position="836"/>
    </location>
</feature>
<reference evidence="13" key="1">
    <citation type="submission" date="2020-02" db="EMBL/GenBank/DDBJ databases">
        <authorList>
            <person name="Meier V. D."/>
        </authorList>
    </citation>
    <scope>NUCLEOTIDE SEQUENCE</scope>
    <source>
        <strain evidence="13">AVDCRST_MAG64</strain>
    </source>
</reference>
<dbReference type="GO" id="GO:0008408">
    <property type="term" value="F:3'-5' exonuclease activity"/>
    <property type="evidence" value="ECO:0007669"/>
    <property type="project" value="InterPro"/>
</dbReference>
<evidence type="ECO:0000256" key="8">
    <source>
        <dbReference type="SAM" id="MobiDB-lite"/>
    </source>
</evidence>
<dbReference type="Pfam" id="PF17657">
    <property type="entry name" value="DNA_pol3_finger"/>
    <property type="match status" value="1"/>
</dbReference>
<comment type="subcellular location">
    <subcellularLocation>
        <location evidence="1">Cytoplasm</location>
    </subcellularLocation>
</comment>
<feature type="domain" description="Bacterial DNA polymerase III alpha subunit NTPase" evidence="10">
    <location>
        <begin position="1"/>
        <end position="132"/>
    </location>
</feature>
<dbReference type="EC" id="2.7.7.7" evidence="2"/>
<dbReference type="GO" id="GO:0003887">
    <property type="term" value="F:DNA-directed DNA polymerase activity"/>
    <property type="evidence" value="ECO:0007669"/>
    <property type="project" value="UniProtKB-KW"/>
</dbReference>
<keyword evidence="4 13" id="KW-0548">Nucleotidyltransferase</keyword>
<sequence>HVAQIITFGTLAAKAACKDVGRVLGVPLAEIDRLTKLIPGLPGTKLKSAMEKVPELGEMYRSNPQIKQVLDLAMKLEGLCRNAGCHAAGVIIADQPLDTLVPLYKDKDDNVLTQFEGPIAEKCGLLKMDFLGLRTLSTITRSVDLEFQTRAARGEQPHKLPRPKPPVTLDERGRIDIEKIDLTDQNVFDLFKRGESKGVFQFESGGMQDLLMKMQPDRIEDLIAANALYRPGPMELIPTYCARKHGKEAVPKVHPIMDAILAETYGIMVYQEQVMQIFNQLGGIELSSAYKLIKAISKKTTDVIAKFHPDFIRGTMEKGVSKEKADEIFEFILKFGGYGFNKSHSTRYAVVAYQTAYLKAYHPAEYMAALLTYEMGSTEKVVEYIEECRRMPLPDGNKGIRVLPPDVNISDKDFTPVYIAPEEPKKKPKKAQAPAAPVGVIRFGMMAVRGVGEKAVENVIAERQRTGPFTSLYDFCERIDLRQVTKATTEALVKCGAFSSLGARRAQLLQVLDRAVEMAQQAQQDKRAGQLNMFAAASESAAAPSVASTMGSALPDVDELPDAELLKFEKELLGFYITSHPLTEHQTALEHFSTASTKEAAACAEGTEVTVGGMITRIKKVITKNGRSAGMPMAIITLEDLDGPIDGTMFAETFAEVTQKYPNAVAAESICFVRGKVDKKRETPSLLINEVLPIAEAVPRLTTAVAIKLDPLRHSPEVAAQLEDALRRHKGGVEVFLQVSTGPTAKVVMRLDKGRFVKATRALVDDLEQLLGSGSVQLCGAGTKRKKKQQQQQLFKDETALAEASDPATQPPPGEFPPAAEDAEADADAEFEMEEV</sequence>
<feature type="non-terminal residue" evidence="13">
    <location>
        <position position="1"/>
    </location>
</feature>
<evidence type="ECO:0000256" key="6">
    <source>
        <dbReference type="ARBA" id="ARBA00022932"/>
    </source>
</evidence>
<evidence type="ECO:0000259" key="11">
    <source>
        <dbReference type="Pfam" id="PF14579"/>
    </source>
</evidence>
<evidence type="ECO:0000259" key="12">
    <source>
        <dbReference type="Pfam" id="PF17657"/>
    </source>
</evidence>
<dbReference type="InterPro" id="IPR004805">
    <property type="entry name" value="DnaE2/DnaE/PolC"/>
</dbReference>
<dbReference type="InterPro" id="IPR041931">
    <property type="entry name" value="DNA_pol3_alpha_thumb_dom"/>
</dbReference>
<name>A0A6J4NYD8_9BACT</name>
<dbReference type="Gene3D" id="1.10.150.870">
    <property type="match status" value="1"/>
</dbReference>
<dbReference type="Pfam" id="PF01336">
    <property type="entry name" value="tRNA_anti-codon"/>
    <property type="match status" value="1"/>
</dbReference>
<organism evidence="13">
    <name type="scientific">uncultured Phycisphaerae bacterium</name>
    <dbReference type="NCBI Taxonomy" id="904963"/>
    <lineage>
        <taxon>Bacteria</taxon>
        <taxon>Pseudomonadati</taxon>
        <taxon>Planctomycetota</taxon>
        <taxon>Phycisphaerae</taxon>
        <taxon>environmental samples</taxon>
    </lineage>
</organism>
<dbReference type="InterPro" id="IPR029460">
    <property type="entry name" value="DNAPol_HHH"/>
</dbReference>
<dbReference type="PANTHER" id="PTHR32294:SF0">
    <property type="entry name" value="DNA POLYMERASE III SUBUNIT ALPHA"/>
    <property type="match status" value="1"/>
</dbReference>
<evidence type="ECO:0000256" key="1">
    <source>
        <dbReference type="ARBA" id="ARBA00004496"/>
    </source>
</evidence>
<dbReference type="InterPro" id="IPR004365">
    <property type="entry name" value="NA-bd_OB_tRNA"/>
</dbReference>
<dbReference type="Pfam" id="PF07733">
    <property type="entry name" value="DNA_pol3_alpha"/>
    <property type="match status" value="1"/>
</dbReference>
<comment type="catalytic activity">
    <reaction evidence="7">
        <text>DNA(n) + a 2'-deoxyribonucleoside 5'-triphosphate = DNA(n+1) + diphosphate</text>
        <dbReference type="Rhea" id="RHEA:22508"/>
        <dbReference type="Rhea" id="RHEA-COMP:17339"/>
        <dbReference type="Rhea" id="RHEA-COMP:17340"/>
        <dbReference type="ChEBI" id="CHEBI:33019"/>
        <dbReference type="ChEBI" id="CHEBI:61560"/>
        <dbReference type="ChEBI" id="CHEBI:173112"/>
        <dbReference type="EC" id="2.7.7.7"/>
    </reaction>
</comment>
<evidence type="ECO:0000256" key="4">
    <source>
        <dbReference type="ARBA" id="ARBA00022695"/>
    </source>
</evidence>
<dbReference type="GO" id="GO:0005737">
    <property type="term" value="C:cytoplasm"/>
    <property type="evidence" value="ECO:0007669"/>
    <property type="project" value="UniProtKB-SubCell"/>
</dbReference>
<feature type="domain" description="DNA polymerase helix-hairpin-helix motif" evidence="11">
    <location>
        <begin position="399"/>
        <end position="508"/>
    </location>
</feature>
<dbReference type="PANTHER" id="PTHR32294">
    <property type="entry name" value="DNA POLYMERASE III SUBUNIT ALPHA"/>
    <property type="match status" value="1"/>
</dbReference>
<dbReference type="EMBL" id="CADCUQ010000392">
    <property type="protein sequence ID" value="CAA9401263.1"/>
    <property type="molecule type" value="Genomic_DNA"/>
</dbReference>
<feature type="compositionally biased region" description="Acidic residues" evidence="8">
    <location>
        <begin position="821"/>
        <end position="836"/>
    </location>
</feature>
<proteinExistence type="predicted"/>
<accession>A0A6J4NYD8</accession>
<dbReference type="AlphaFoldDB" id="A0A6J4NYD8"/>
<dbReference type="CDD" id="cd04485">
    <property type="entry name" value="DnaE_OBF"/>
    <property type="match status" value="1"/>
</dbReference>
<keyword evidence="5" id="KW-0235">DNA replication</keyword>
<evidence type="ECO:0000256" key="3">
    <source>
        <dbReference type="ARBA" id="ARBA00022679"/>
    </source>
</evidence>
<keyword evidence="6" id="KW-0239">DNA-directed DNA polymerase</keyword>